<keyword evidence="3" id="KW-1185">Reference proteome</keyword>
<reference evidence="2 3" key="1">
    <citation type="submission" date="2017-05" db="EMBL/GenBank/DDBJ databases">
        <title>Biotechnological potential of actinobacteria isolated from South African environments.</title>
        <authorList>
            <person name="Le Roes-Hill M."/>
            <person name="Prins A."/>
            <person name="Durrell K.A."/>
        </authorList>
    </citation>
    <scope>NUCLEOTIDE SEQUENCE [LARGE SCALE GENOMIC DNA]</scope>
    <source>
        <strain evidence="2 3">HMC13</strain>
    </source>
</reference>
<proteinExistence type="predicted"/>
<protein>
    <submittedName>
        <fullName evidence="2">NDP-hexose 2,3-dehydratase</fullName>
    </submittedName>
</protein>
<accession>A0A2C9ZNL5</accession>
<feature type="domain" description="dTDP-4-dehydro-6-deoxy-alpha-D-glucopyranose 2,3-dehydratase" evidence="1">
    <location>
        <begin position="272"/>
        <end position="472"/>
    </location>
</feature>
<dbReference type="Proteomes" id="UP000195105">
    <property type="component" value="Unassembled WGS sequence"/>
</dbReference>
<evidence type="ECO:0000259" key="1">
    <source>
        <dbReference type="Pfam" id="PF03559"/>
    </source>
</evidence>
<feature type="domain" description="dTDP-4-dehydro-6-deoxy-alpha-D-glucopyranose 2,3-dehydratase" evidence="1">
    <location>
        <begin position="32"/>
        <end position="234"/>
    </location>
</feature>
<evidence type="ECO:0000313" key="2">
    <source>
        <dbReference type="EMBL" id="OUD04939.1"/>
    </source>
</evidence>
<dbReference type="AlphaFoldDB" id="A0A2C9ZNL5"/>
<dbReference type="EMBL" id="NGFN01000004">
    <property type="protein sequence ID" value="OUD04939.1"/>
    <property type="molecule type" value="Genomic_DNA"/>
</dbReference>
<gene>
    <name evidence="2" type="ORF">CA983_01425</name>
</gene>
<dbReference type="Gene3D" id="3.90.79.40">
    <property type="entry name" value="EvaA sugar 2,3-dehydratase subunit"/>
    <property type="match status" value="2"/>
</dbReference>
<organism evidence="2 3">
    <name type="scientific">Streptomyces swartbergensis</name>
    <dbReference type="NCBI Taxonomy" id="487165"/>
    <lineage>
        <taxon>Bacteria</taxon>
        <taxon>Bacillati</taxon>
        <taxon>Actinomycetota</taxon>
        <taxon>Actinomycetes</taxon>
        <taxon>Kitasatosporales</taxon>
        <taxon>Streptomycetaceae</taxon>
        <taxon>Streptomyces</taxon>
    </lineage>
</organism>
<name>A0A2C9ZNL5_9ACTN</name>
<dbReference type="InterPro" id="IPR005212">
    <property type="entry name" value="EvaA-like"/>
</dbReference>
<evidence type="ECO:0000313" key="3">
    <source>
        <dbReference type="Proteomes" id="UP000195105"/>
    </source>
</evidence>
<dbReference type="Pfam" id="PF03559">
    <property type="entry name" value="Hexose_dehydrat"/>
    <property type="match status" value="2"/>
</dbReference>
<sequence length="492" mass="54836">MRMLPGSAETPRRLAESLAHGTDPENIAGRVAHIQQWFTDFGRYSYTDVTRVPLSGLKGWHHDPATGDIRHDSGKFFTIEGLAAHLPGGPVPEWTQPIINQPEIGVLGLLVKETDGVLRALVQAKVEPGNRNGLQLSPTVQATRSNYTRVHRGRAVPYLEFFRDHRNHHVIADVRQSEQGAWFYRKRNRNMIVETTDDVELRDGFIWLTLGELYAMLAEEDRINMDLRSVLSCLPLSVPDLDTVLRSDGTGFRGALVRSCHPSARTRHSFGELLHWLTDVRTGTDGSTDRIPLNSVQGWRRTAETIAHESGQFFSVIGVEVTARGREVSHWTQPMLQPRSQGVIALLVARIDGVLHALMHARVEPGYLDVAELAPTVQCIPDSVAVLPAEARPPFLDTVLSAAPSRVRYNTVLSEEGGRFYQALSRYMIVETDAEETEEHPEFRWIAVHQLMELLRHSHYLNVQARSLVTCLHGLLSAPEPAVPSTAGVEGS</sequence>
<comment type="caution">
    <text evidence="2">The sequence shown here is derived from an EMBL/GenBank/DDBJ whole genome shotgun (WGS) entry which is preliminary data.</text>
</comment>
<dbReference type="InterPro" id="IPR038153">
    <property type="entry name" value="EvaA-like_sf"/>
</dbReference>
<dbReference type="GO" id="GO:0016829">
    <property type="term" value="F:lyase activity"/>
    <property type="evidence" value="ECO:0007669"/>
    <property type="project" value="InterPro"/>
</dbReference>
<dbReference type="RefSeq" id="WP_086599019.1">
    <property type="nucleotide sequence ID" value="NZ_NGFN01000004.1"/>
</dbReference>